<dbReference type="InterPro" id="IPR027417">
    <property type="entry name" value="P-loop_NTPase"/>
</dbReference>
<dbReference type="EMBL" id="WNUR01000704">
    <property type="protein sequence ID" value="MDZ7543003.1"/>
    <property type="molecule type" value="Genomic_DNA"/>
</dbReference>
<dbReference type="GO" id="GO:0004386">
    <property type="term" value="F:helicase activity"/>
    <property type="evidence" value="ECO:0007669"/>
    <property type="project" value="UniProtKB-KW"/>
</dbReference>
<dbReference type="SMART" id="SM00490">
    <property type="entry name" value="HELICc"/>
    <property type="match status" value="1"/>
</dbReference>
<reference evidence="4" key="1">
    <citation type="submission" date="2019-11" db="EMBL/GenBank/DDBJ databases">
        <title>Characterization of Clostridium perfringens isolates from swine manure treated agricultural soils.</title>
        <authorList>
            <person name="Wushke S.T."/>
        </authorList>
    </citation>
    <scope>NUCLEOTIDE SEQUENCE</scope>
    <source>
        <strain evidence="4">X62</strain>
    </source>
</reference>
<dbReference type="Pfam" id="PF00271">
    <property type="entry name" value="Helicase_C"/>
    <property type="match status" value="1"/>
</dbReference>
<dbReference type="Proteomes" id="UP001288944">
    <property type="component" value="Unassembled WGS sequence"/>
</dbReference>
<dbReference type="AlphaFoldDB" id="A0AAW9KF03"/>
<dbReference type="Gene3D" id="3.40.50.300">
    <property type="entry name" value="P-loop containing nucleotide triphosphate hydrolases"/>
    <property type="match status" value="1"/>
</dbReference>
<keyword evidence="2 4" id="KW-0067">ATP-binding</keyword>
<dbReference type="PANTHER" id="PTHR43519:SF1">
    <property type="entry name" value="ATP-DEPENDENT RNA HELICASE HRPB"/>
    <property type="match status" value="1"/>
</dbReference>
<evidence type="ECO:0000259" key="3">
    <source>
        <dbReference type="PROSITE" id="PS51194"/>
    </source>
</evidence>
<organism evidence="4 5">
    <name type="scientific">Clostridium perfringens</name>
    <dbReference type="NCBI Taxonomy" id="1502"/>
    <lineage>
        <taxon>Bacteria</taxon>
        <taxon>Bacillati</taxon>
        <taxon>Bacillota</taxon>
        <taxon>Clostridia</taxon>
        <taxon>Eubacteriales</taxon>
        <taxon>Clostridiaceae</taxon>
        <taxon>Clostridium</taxon>
    </lineage>
</organism>
<evidence type="ECO:0000313" key="4">
    <source>
        <dbReference type="EMBL" id="MDZ7543003.1"/>
    </source>
</evidence>
<dbReference type="CDD" id="cd18791">
    <property type="entry name" value="SF2_C_RHA"/>
    <property type="match status" value="1"/>
</dbReference>
<dbReference type="InterPro" id="IPR001650">
    <property type="entry name" value="Helicase_C-like"/>
</dbReference>
<sequence length="175" mass="18671">ASGLEVRVLPLYGQLAQEAQDAAIAPGREGERKVVLTTSIAETSLTVQGVRVIIDSGLMRVSRFSPRTGMTRLVTERVTRDAADQRRGRAGRLGPGVCFRLWSETEHGSLAEHRTPEIAAADLAPLALELAAWGAQDASQLSWLTPPPEAALEQARSLLQKLDALDGAGSLTDHG</sequence>
<gene>
    <name evidence="4" type="ORF">GNF83_17815</name>
</gene>
<feature type="domain" description="Helicase C-terminal" evidence="3">
    <location>
        <begin position="1"/>
        <end position="134"/>
    </location>
</feature>
<dbReference type="SUPFAM" id="SSF52540">
    <property type="entry name" value="P-loop containing nucleoside triphosphate hydrolases"/>
    <property type="match status" value="1"/>
</dbReference>
<evidence type="ECO:0000256" key="2">
    <source>
        <dbReference type="ARBA" id="ARBA00022806"/>
    </source>
</evidence>
<dbReference type="PANTHER" id="PTHR43519">
    <property type="entry name" value="ATP-DEPENDENT RNA HELICASE HRPB"/>
    <property type="match status" value="1"/>
</dbReference>
<dbReference type="GO" id="GO:0016787">
    <property type="term" value="F:hydrolase activity"/>
    <property type="evidence" value="ECO:0007669"/>
    <property type="project" value="UniProtKB-KW"/>
</dbReference>
<keyword evidence="1" id="KW-0378">Hydrolase</keyword>
<name>A0AAW9KF03_CLOPF</name>
<protein>
    <submittedName>
        <fullName evidence="4">ATP-dependent helicase HrpB</fullName>
    </submittedName>
</protein>
<feature type="non-terminal residue" evidence="4">
    <location>
        <position position="175"/>
    </location>
</feature>
<dbReference type="PROSITE" id="PS51194">
    <property type="entry name" value="HELICASE_CTER"/>
    <property type="match status" value="1"/>
</dbReference>
<accession>A0AAW9KF03</accession>
<evidence type="ECO:0000313" key="5">
    <source>
        <dbReference type="Proteomes" id="UP001288944"/>
    </source>
</evidence>
<feature type="non-terminal residue" evidence="4">
    <location>
        <position position="1"/>
    </location>
</feature>
<keyword evidence="2 4" id="KW-0547">Nucleotide-binding</keyword>
<evidence type="ECO:0000256" key="1">
    <source>
        <dbReference type="ARBA" id="ARBA00022801"/>
    </source>
</evidence>
<comment type="caution">
    <text evidence="4">The sequence shown here is derived from an EMBL/GenBank/DDBJ whole genome shotgun (WGS) entry which is preliminary data.</text>
</comment>
<proteinExistence type="predicted"/>
<keyword evidence="2 4" id="KW-0347">Helicase</keyword>